<gene>
    <name evidence="5" type="ORF">A3G31_11975</name>
</gene>
<dbReference type="AlphaFoldDB" id="A0A1F7SKM4"/>
<dbReference type="Pfam" id="PF01022">
    <property type="entry name" value="HTH_5"/>
    <property type="match status" value="1"/>
</dbReference>
<organism evidence="5 6">
    <name type="scientific">Candidatus Schekmanbacteria bacterium RIFCSPLOWO2_12_FULL_38_15</name>
    <dbReference type="NCBI Taxonomy" id="1817883"/>
    <lineage>
        <taxon>Bacteria</taxon>
        <taxon>Candidatus Schekmaniibacteriota</taxon>
    </lineage>
</organism>
<dbReference type="InterPro" id="IPR036390">
    <property type="entry name" value="WH_DNA-bd_sf"/>
</dbReference>
<dbReference type="PROSITE" id="PS00846">
    <property type="entry name" value="HTH_ARSR_1"/>
    <property type="match status" value="1"/>
</dbReference>
<evidence type="ECO:0000256" key="1">
    <source>
        <dbReference type="ARBA" id="ARBA00023015"/>
    </source>
</evidence>
<reference evidence="5 6" key="1">
    <citation type="journal article" date="2016" name="Nat. Commun.">
        <title>Thousands of microbial genomes shed light on interconnected biogeochemical processes in an aquifer system.</title>
        <authorList>
            <person name="Anantharaman K."/>
            <person name="Brown C.T."/>
            <person name="Hug L.A."/>
            <person name="Sharon I."/>
            <person name="Castelle C.J."/>
            <person name="Probst A.J."/>
            <person name="Thomas B.C."/>
            <person name="Singh A."/>
            <person name="Wilkins M.J."/>
            <person name="Karaoz U."/>
            <person name="Brodie E.L."/>
            <person name="Williams K.H."/>
            <person name="Hubbard S.S."/>
            <person name="Banfield J.F."/>
        </authorList>
    </citation>
    <scope>NUCLEOTIDE SEQUENCE [LARGE SCALE GENOMIC DNA]</scope>
</reference>
<dbReference type="InterPro" id="IPR011991">
    <property type="entry name" value="ArsR-like_HTH"/>
</dbReference>
<comment type="caution">
    <text evidence="5">The sequence shown here is derived from an EMBL/GenBank/DDBJ whole genome shotgun (WGS) entry which is preliminary data.</text>
</comment>
<dbReference type="Proteomes" id="UP000178082">
    <property type="component" value="Unassembled WGS sequence"/>
</dbReference>
<dbReference type="STRING" id="1817883.A3G31_11975"/>
<dbReference type="CDD" id="cd00090">
    <property type="entry name" value="HTH_ARSR"/>
    <property type="match status" value="1"/>
</dbReference>
<dbReference type="PANTHER" id="PTHR43132:SF6">
    <property type="entry name" value="HTH-TYPE TRANSCRIPTIONAL REPRESSOR CZRA"/>
    <property type="match status" value="1"/>
</dbReference>
<dbReference type="InterPro" id="IPR018334">
    <property type="entry name" value="ArsR_HTH"/>
</dbReference>
<dbReference type="PRINTS" id="PR00778">
    <property type="entry name" value="HTHARSR"/>
</dbReference>
<dbReference type="SUPFAM" id="SSF46785">
    <property type="entry name" value="Winged helix' DNA-binding domain"/>
    <property type="match status" value="1"/>
</dbReference>
<dbReference type="SMART" id="SM00418">
    <property type="entry name" value="HTH_ARSR"/>
    <property type="match status" value="1"/>
</dbReference>
<keyword evidence="1" id="KW-0805">Transcription regulation</keyword>
<dbReference type="GO" id="GO:0003700">
    <property type="term" value="F:DNA-binding transcription factor activity"/>
    <property type="evidence" value="ECO:0007669"/>
    <property type="project" value="InterPro"/>
</dbReference>
<dbReference type="EMBL" id="MGDI01000014">
    <property type="protein sequence ID" value="OGL54321.1"/>
    <property type="molecule type" value="Genomic_DNA"/>
</dbReference>
<protein>
    <submittedName>
        <fullName evidence="5">Transcriptional regulator</fullName>
    </submittedName>
</protein>
<proteinExistence type="predicted"/>
<dbReference type="InterPro" id="IPR036388">
    <property type="entry name" value="WH-like_DNA-bd_sf"/>
</dbReference>
<dbReference type="NCBIfam" id="NF033788">
    <property type="entry name" value="HTH_metalloreg"/>
    <property type="match status" value="1"/>
</dbReference>
<dbReference type="Gene3D" id="1.10.10.10">
    <property type="entry name" value="Winged helix-like DNA-binding domain superfamily/Winged helix DNA-binding domain"/>
    <property type="match status" value="1"/>
</dbReference>
<evidence type="ECO:0000259" key="4">
    <source>
        <dbReference type="PROSITE" id="PS50987"/>
    </source>
</evidence>
<name>A0A1F7SKM4_9BACT</name>
<accession>A0A1F7SKM4</accession>
<keyword evidence="2" id="KW-0238">DNA-binding</keyword>
<feature type="domain" description="HTH arsR-type" evidence="4">
    <location>
        <begin position="27"/>
        <end position="120"/>
    </location>
</feature>
<sequence length="120" mass="13857">MVKKKNIFCGSHIIDRDKVEKLSKKMLEDSLTLDLAETFKALGDSTRIKILYVLSKTELCVCDLSTLLNISSSAISHQLRFLRSLRLVKPRKNGRIVYYSLDDEHIVKLFKEGLDHVRHK</sequence>
<dbReference type="GO" id="GO:0003677">
    <property type="term" value="F:DNA binding"/>
    <property type="evidence" value="ECO:0007669"/>
    <property type="project" value="UniProtKB-KW"/>
</dbReference>
<dbReference type="PROSITE" id="PS50987">
    <property type="entry name" value="HTH_ARSR_2"/>
    <property type="match status" value="1"/>
</dbReference>
<evidence type="ECO:0000256" key="3">
    <source>
        <dbReference type="ARBA" id="ARBA00023163"/>
    </source>
</evidence>
<dbReference type="PANTHER" id="PTHR43132">
    <property type="entry name" value="ARSENICAL RESISTANCE OPERON REPRESSOR ARSR-RELATED"/>
    <property type="match status" value="1"/>
</dbReference>
<keyword evidence="3" id="KW-0804">Transcription</keyword>
<dbReference type="InterPro" id="IPR051011">
    <property type="entry name" value="Metal_resp_trans_reg"/>
</dbReference>
<evidence type="ECO:0000256" key="2">
    <source>
        <dbReference type="ARBA" id="ARBA00023125"/>
    </source>
</evidence>
<evidence type="ECO:0000313" key="5">
    <source>
        <dbReference type="EMBL" id="OGL54321.1"/>
    </source>
</evidence>
<dbReference type="InterPro" id="IPR001845">
    <property type="entry name" value="HTH_ArsR_DNA-bd_dom"/>
</dbReference>
<evidence type="ECO:0000313" key="6">
    <source>
        <dbReference type="Proteomes" id="UP000178082"/>
    </source>
</evidence>